<dbReference type="PANTHER" id="PTHR39322">
    <property type="entry name" value="ACYL-HOMOSERINE-LACTONE SYNTHASE"/>
    <property type="match status" value="1"/>
</dbReference>
<proteinExistence type="inferred from homology"/>
<keyword evidence="9" id="KW-1185">Reference proteome</keyword>
<dbReference type="InterPro" id="IPR016181">
    <property type="entry name" value="Acyl_CoA_acyltransferase"/>
</dbReference>
<keyword evidence="1 5" id="KW-0673">Quorum sensing</keyword>
<dbReference type="Proteomes" id="UP000094622">
    <property type="component" value="Unassembled WGS sequence"/>
</dbReference>
<evidence type="ECO:0000256" key="4">
    <source>
        <dbReference type="ARBA" id="ARBA00022929"/>
    </source>
</evidence>
<keyword evidence="3 6" id="KW-0949">S-adenosyl-L-methionine</keyword>
<keyword evidence="8" id="KW-0012">Acyltransferase</keyword>
<dbReference type="AlphaFoldDB" id="A0A1E3H8B1"/>
<dbReference type="SUPFAM" id="SSF55729">
    <property type="entry name" value="Acyl-CoA N-acyltransferases (Nat)"/>
    <property type="match status" value="1"/>
</dbReference>
<dbReference type="RefSeq" id="WP_069305350.1">
    <property type="nucleotide sequence ID" value="NZ_MCRJ01000001.1"/>
</dbReference>
<evidence type="ECO:0000313" key="9">
    <source>
        <dbReference type="Proteomes" id="UP000094622"/>
    </source>
</evidence>
<protein>
    <recommendedName>
        <fullName evidence="6">Acyl-homoserine-lactone synthase</fullName>
        <ecNumber evidence="6">2.3.1.184</ecNumber>
    </recommendedName>
    <alternativeName>
        <fullName evidence="6">Autoinducer synthesis protein</fullName>
    </alternativeName>
</protein>
<dbReference type="OrthoDB" id="6169313at2"/>
<feature type="region of interest" description="Disordered" evidence="7">
    <location>
        <begin position="200"/>
        <end position="228"/>
    </location>
</feature>
<dbReference type="PROSITE" id="PS51187">
    <property type="entry name" value="AUTOINDUCER_SYNTH_2"/>
    <property type="match status" value="1"/>
</dbReference>
<dbReference type="Pfam" id="PF00765">
    <property type="entry name" value="Autoind_synth"/>
    <property type="match status" value="1"/>
</dbReference>
<reference evidence="8 9" key="1">
    <citation type="submission" date="2016-07" db="EMBL/GenBank/DDBJ databases">
        <title>Draft Genome Sequence of Methylobrevis pamukkalensis PK2.</title>
        <authorList>
            <person name="Vasilenko O.V."/>
            <person name="Doronina N.V."/>
            <person name="Shmareva M.N."/>
            <person name="Tarlachkov S.V."/>
            <person name="Mustakhimov I."/>
            <person name="Trotsenko Y.A."/>
        </authorList>
    </citation>
    <scope>NUCLEOTIDE SEQUENCE [LARGE SCALE GENOMIC DNA]</scope>
    <source>
        <strain evidence="8 9">PK2</strain>
    </source>
</reference>
<keyword evidence="4 5" id="KW-0071">Autoinducer synthesis</keyword>
<dbReference type="PANTHER" id="PTHR39322:SF1">
    <property type="entry name" value="ISOVALERYL-HOMOSERINE LACTONE SYNTHASE"/>
    <property type="match status" value="1"/>
</dbReference>
<dbReference type="EMBL" id="MCRJ01000001">
    <property type="protein sequence ID" value="ODN72569.1"/>
    <property type="molecule type" value="Genomic_DNA"/>
</dbReference>
<dbReference type="GO" id="GO:0007165">
    <property type="term" value="P:signal transduction"/>
    <property type="evidence" value="ECO:0007669"/>
    <property type="project" value="TreeGrafter"/>
</dbReference>
<accession>A0A1E3H8B1</accession>
<name>A0A1E3H8B1_9HYPH</name>
<evidence type="ECO:0000256" key="5">
    <source>
        <dbReference type="PROSITE-ProRule" id="PRU00533"/>
    </source>
</evidence>
<dbReference type="InterPro" id="IPR001690">
    <property type="entry name" value="Autoind_synthase"/>
</dbReference>
<dbReference type="Gene3D" id="3.40.630.30">
    <property type="match status" value="1"/>
</dbReference>
<organism evidence="8 9">
    <name type="scientific">Methylobrevis pamukkalensis</name>
    <dbReference type="NCBI Taxonomy" id="1439726"/>
    <lineage>
        <taxon>Bacteria</taxon>
        <taxon>Pseudomonadati</taxon>
        <taxon>Pseudomonadota</taxon>
        <taxon>Alphaproteobacteria</taxon>
        <taxon>Hyphomicrobiales</taxon>
        <taxon>Pleomorphomonadaceae</taxon>
        <taxon>Methylobrevis</taxon>
    </lineage>
</organism>
<keyword evidence="2 6" id="KW-0808">Transferase</keyword>
<evidence type="ECO:0000256" key="3">
    <source>
        <dbReference type="ARBA" id="ARBA00022691"/>
    </source>
</evidence>
<dbReference type="GO" id="GO:0009372">
    <property type="term" value="P:quorum sensing"/>
    <property type="evidence" value="ECO:0007669"/>
    <property type="project" value="UniProtKB-UniRule"/>
</dbReference>
<comment type="similarity">
    <text evidence="5 6">Belongs to the autoinducer synthase family.</text>
</comment>
<evidence type="ECO:0000256" key="6">
    <source>
        <dbReference type="RuleBase" id="RU361135"/>
    </source>
</evidence>
<evidence type="ECO:0000256" key="7">
    <source>
        <dbReference type="SAM" id="MobiDB-lite"/>
    </source>
</evidence>
<comment type="catalytic activity">
    <reaction evidence="6">
        <text>a fatty acyl-[ACP] + S-adenosyl-L-methionine = an N-acyl-L-homoserine lactone + S-methyl-5'-thioadenosine + holo-[ACP] + H(+)</text>
        <dbReference type="Rhea" id="RHEA:10096"/>
        <dbReference type="Rhea" id="RHEA-COMP:9685"/>
        <dbReference type="Rhea" id="RHEA-COMP:14125"/>
        <dbReference type="ChEBI" id="CHEBI:15378"/>
        <dbReference type="ChEBI" id="CHEBI:17509"/>
        <dbReference type="ChEBI" id="CHEBI:55474"/>
        <dbReference type="ChEBI" id="CHEBI:59789"/>
        <dbReference type="ChEBI" id="CHEBI:64479"/>
        <dbReference type="ChEBI" id="CHEBI:138651"/>
        <dbReference type="EC" id="2.3.1.184"/>
    </reaction>
</comment>
<evidence type="ECO:0000313" key="8">
    <source>
        <dbReference type="EMBL" id="ODN72569.1"/>
    </source>
</evidence>
<comment type="caution">
    <text evidence="8">The sequence shown here is derived from an EMBL/GenBank/DDBJ whole genome shotgun (WGS) entry which is preliminary data.</text>
</comment>
<sequence>MIHVLSADNAHLHQDTLDACFRLRHRVFVETRGWSDLARPDGREIDQFDTASAVHFVSTDRHGCILAYARLLPTTGPHLLADVYPQLCARAEIPRGPQIAEWTRHLVNPDAVRGAAAVQASNALILGILEWCHARGITHATCQGDPLWITRTLQLGFGVEPLGLPLEIGGETVIALLFEIGERAIRRTRAVCARGVRAMPAHEGRRPAESPADLPVVLPDGRSGDLRV</sequence>
<dbReference type="GO" id="GO:0061579">
    <property type="term" value="F:N-acyl homoserine lactone synthase activity"/>
    <property type="evidence" value="ECO:0007669"/>
    <property type="project" value="UniProtKB-UniRule"/>
</dbReference>
<dbReference type="EC" id="2.3.1.184" evidence="6"/>
<dbReference type="PRINTS" id="PR01549">
    <property type="entry name" value="AUTOINDCRSYN"/>
</dbReference>
<evidence type="ECO:0000256" key="1">
    <source>
        <dbReference type="ARBA" id="ARBA00022654"/>
    </source>
</evidence>
<evidence type="ECO:0000256" key="2">
    <source>
        <dbReference type="ARBA" id="ARBA00022679"/>
    </source>
</evidence>
<gene>
    <name evidence="8" type="primary">bjaI</name>
    <name evidence="8" type="ORF">A6302_00060</name>
</gene>